<proteinExistence type="predicted"/>
<gene>
    <name evidence="1" type="ORF">R4146_08135</name>
</gene>
<comment type="caution">
    <text evidence="1">The sequence shown here is derived from an EMBL/GenBank/DDBJ whole genome shotgun (WGS) entry which is preliminary data.</text>
</comment>
<dbReference type="SUPFAM" id="SSF51621">
    <property type="entry name" value="Phosphoenolpyruvate/pyruvate domain"/>
    <property type="match status" value="1"/>
</dbReference>
<dbReference type="Proteomes" id="UP001370590">
    <property type="component" value="Unassembled WGS sequence"/>
</dbReference>
<dbReference type="Gene3D" id="3.20.20.60">
    <property type="entry name" value="Phosphoenolpyruvate-binding domains"/>
    <property type="match status" value="1"/>
</dbReference>
<dbReference type="RefSeq" id="WP_339960956.1">
    <property type="nucleotide sequence ID" value="NZ_JAWMWH010000003.1"/>
</dbReference>
<dbReference type="InterPro" id="IPR040442">
    <property type="entry name" value="Pyrv_kinase-like_dom_sf"/>
</dbReference>
<evidence type="ECO:0000313" key="2">
    <source>
        <dbReference type="Proteomes" id="UP001370590"/>
    </source>
</evidence>
<dbReference type="EMBL" id="JAWMWH010000003">
    <property type="protein sequence ID" value="MEJ6401109.1"/>
    <property type="molecule type" value="Genomic_DNA"/>
</dbReference>
<name>A0ABU8SMX9_9LACO</name>
<dbReference type="PANTHER" id="PTHR42905:SF5">
    <property type="entry name" value="CARBOXYVINYL-CARBOXYPHOSPHONATE PHOSPHORYLMUTASE, CHLOROPLASTIC"/>
    <property type="match status" value="1"/>
</dbReference>
<reference evidence="1 2" key="1">
    <citation type="submission" date="2023-10" db="EMBL/GenBank/DDBJ databases">
        <title>Nicoliella lavandulae sp. nov. isolated from Lavandula angustifolia flowers.</title>
        <authorList>
            <person name="Alcantara C."/>
            <person name="Zuniga M."/>
            <person name="Landete J.M."/>
            <person name="Monedero V."/>
        </authorList>
    </citation>
    <scope>NUCLEOTIDE SEQUENCE [LARGE SCALE GENOMIC DNA]</scope>
    <source>
        <strain evidence="1 2">Es01</strain>
    </source>
</reference>
<organism evidence="1 2">
    <name type="scientific">Nicoliella lavandulae</name>
    <dbReference type="NCBI Taxonomy" id="3082954"/>
    <lineage>
        <taxon>Bacteria</taxon>
        <taxon>Bacillati</taxon>
        <taxon>Bacillota</taxon>
        <taxon>Bacilli</taxon>
        <taxon>Lactobacillales</taxon>
        <taxon>Lactobacillaceae</taxon>
        <taxon>Nicoliella</taxon>
    </lineage>
</organism>
<dbReference type="PANTHER" id="PTHR42905">
    <property type="entry name" value="PHOSPHOENOLPYRUVATE CARBOXYLASE"/>
    <property type="match status" value="1"/>
</dbReference>
<accession>A0ABU8SMX9</accession>
<evidence type="ECO:0000313" key="1">
    <source>
        <dbReference type="EMBL" id="MEJ6401109.1"/>
    </source>
</evidence>
<sequence>MKITNALSAPSIQHNLDSDSYYLPGSELSYQLIGKHNEGLLSLSEYLNYFDYLRVLTNKPFILDGQAGFGNPLNTYHSIQEMEKHGADIIILNDQKNPSHTNKANQIPASLNEFIGKVKAALDAHHPEYTSIWIKLDCSDQYTDEELDQRLFLISELGIKDIIIDPSTMINNSYGINIHNFNQETASITD</sequence>
<evidence type="ECO:0008006" key="3">
    <source>
        <dbReference type="Google" id="ProtNLM"/>
    </source>
</evidence>
<protein>
    <recommendedName>
        <fullName evidence="3">Carboxyvinyl-carboxyphosphonate phosphorylmutase</fullName>
    </recommendedName>
</protein>
<keyword evidence="2" id="KW-1185">Reference proteome</keyword>
<dbReference type="InterPro" id="IPR015813">
    <property type="entry name" value="Pyrv/PenolPyrv_kinase-like_dom"/>
</dbReference>